<dbReference type="PANTHER" id="PTHR30055">
    <property type="entry name" value="HTH-TYPE TRANSCRIPTIONAL REGULATOR RUTR"/>
    <property type="match status" value="1"/>
</dbReference>
<comment type="caution">
    <text evidence="7">The sequence shown here is derived from an EMBL/GenBank/DDBJ whole genome shotgun (WGS) entry which is preliminary data.</text>
</comment>
<reference evidence="7 8" key="1">
    <citation type="submission" date="2015-06" db="EMBL/GenBank/DDBJ databases">
        <title>Comparative genome analysis of nirS-carrying Bradyrhizobium sp. strains.</title>
        <authorList>
            <person name="Ishii S."/>
            <person name="Jang J."/>
            <person name="Nishizawa T."/>
            <person name="Senoo K."/>
        </authorList>
    </citation>
    <scope>NUCLEOTIDE SEQUENCE [LARGE SCALE GENOMIC DNA]</scope>
    <source>
        <strain evidence="7 8">TSA1</strain>
    </source>
</reference>
<protein>
    <submittedName>
        <fullName evidence="7">Transcriptional regulator</fullName>
    </submittedName>
</protein>
<dbReference type="InterPro" id="IPR011075">
    <property type="entry name" value="TetR_C"/>
</dbReference>
<evidence type="ECO:0000313" key="8">
    <source>
        <dbReference type="Proteomes" id="UP000228930"/>
    </source>
</evidence>
<dbReference type="SUPFAM" id="SSF48498">
    <property type="entry name" value="Tetracyclin repressor-like, C-terminal domain"/>
    <property type="match status" value="1"/>
</dbReference>
<dbReference type="InterPro" id="IPR036271">
    <property type="entry name" value="Tet_transcr_reg_TetR-rel_C_sf"/>
</dbReference>
<keyword evidence="3" id="KW-0804">Transcription</keyword>
<accession>A0A2M6U8S0</accession>
<dbReference type="PROSITE" id="PS50977">
    <property type="entry name" value="HTH_TETR_2"/>
    <property type="match status" value="1"/>
</dbReference>
<dbReference type="Gene3D" id="1.10.357.10">
    <property type="entry name" value="Tetracycline Repressor, domain 2"/>
    <property type="match status" value="1"/>
</dbReference>
<dbReference type="GO" id="GO:0000976">
    <property type="term" value="F:transcription cis-regulatory region binding"/>
    <property type="evidence" value="ECO:0007669"/>
    <property type="project" value="TreeGrafter"/>
</dbReference>
<dbReference type="Gene3D" id="1.10.10.60">
    <property type="entry name" value="Homeodomain-like"/>
    <property type="match status" value="1"/>
</dbReference>
<feature type="DNA-binding region" description="H-T-H motif" evidence="4">
    <location>
        <begin position="61"/>
        <end position="80"/>
    </location>
</feature>
<evidence type="ECO:0000313" key="7">
    <source>
        <dbReference type="EMBL" id="PIT00901.1"/>
    </source>
</evidence>
<feature type="compositionally biased region" description="Low complexity" evidence="5">
    <location>
        <begin position="9"/>
        <end position="19"/>
    </location>
</feature>
<feature type="domain" description="HTH tetR-type" evidence="6">
    <location>
        <begin position="38"/>
        <end position="98"/>
    </location>
</feature>
<dbReference type="GO" id="GO:0003700">
    <property type="term" value="F:DNA-binding transcription factor activity"/>
    <property type="evidence" value="ECO:0007669"/>
    <property type="project" value="TreeGrafter"/>
</dbReference>
<keyword evidence="2 4" id="KW-0238">DNA-binding</keyword>
<dbReference type="PRINTS" id="PR00455">
    <property type="entry name" value="HTHTETR"/>
</dbReference>
<sequence>MRYPGAGAGCARRPGVVTANGGGDGADNAPRRGRPRSIETSNAILESAYALMASTGLAATTIDAVARHSGVSKMTIYKWWPSREALLIDAFLQHAAQMLPLPPESSGSPAARARRHATAYAEALQGEFGKVQLAVISECISKTGSAELFYARYLQFRRDALVRMIAAGQNDGSILAEGPAEDLYDAIYGGLFYRYVFGIAPITPGYARNLVDLVLRPKG</sequence>
<name>A0A2M6U8S0_9BRAD</name>
<dbReference type="PANTHER" id="PTHR30055:SF148">
    <property type="entry name" value="TETR-FAMILY TRANSCRIPTIONAL REGULATOR"/>
    <property type="match status" value="1"/>
</dbReference>
<dbReference type="Proteomes" id="UP000228930">
    <property type="component" value="Unassembled WGS sequence"/>
</dbReference>
<gene>
    <name evidence="7" type="ORF">TSA1_09070</name>
</gene>
<dbReference type="InterPro" id="IPR001647">
    <property type="entry name" value="HTH_TetR"/>
</dbReference>
<evidence type="ECO:0000259" key="6">
    <source>
        <dbReference type="PROSITE" id="PS50977"/>
    </source>
</evidence>
<dbReference type="InterPro" id="IPR009057">
    <property type="entry name" value="Homeodomain-like_sf"/>
</dbReference>
<dbReference type="Pfam" id="PF16859">
    <property type="entry name" value="TetR_C_11"/>
    <property type="match status" value="1"/>
</dbReference>
<organism evidence="7 8">
    <name type="scientific">Bradyrhizobium nitroreducens</name>
    <dbReference type="NCBI Taxonomy" id="709803"/>
    <lineage>
        <taxon>Bacteria</taxon>
        <taxon>Pseudomonadati</taxon>
        <taxon>Pseudomonadota</taxon>
        <taxon>Alphaproteobacteria</taxon>
        <taxon>Hyphomicrobiales</taxon>
        <taxon>Nitrobacteraceae</taxon>
        <taxon>Bradyrhizobium</taxon>
    </lineage>
</organism>
<dbReference type="EMBL" id="LFJC01000003">
    <property type="protein sequence ID" value="PIT00901.1"/>
    <property type="molecule type" value="Genomic_DNA"/>
</dbReference>
<dbReference type="AlphaFoldDB" id="A0A2M6U8S0"/>
<keyword evidence="8" id="KW-1185">Reference proteome</keyword>
<dbReference type="Pfam" id="PF00440">
    <property type="entry name" value="TetR_N"/>
    <property type="match status" value="1"/>
</dbReference>
<proteinExistence type="predicted"/>
<feature type="region of interest" description="Disordered" evidence="5">
    <location>
        <begin position="1"/>
        <end position="37"/>
    </location>
</feature>
<dbReference type="SUPFAM" id="SSF46689">
    <property type="entry name" value="Homeodomain-like"/>
    <property type="match status" value="1"/>
</dbReference>
<dbReference type="InterPro" id="IPR050109">
    <property type="entry name" value="HTH-type_TetR-like_transc_reg"/>
</dbReference>
<evidence type="ECO:0000256" key="1">
    <source>
        <dbReference type="ARBA" id="ARBA00023015"/>
    </source>
</evidence>
<evidence type="ECO:0000256" key="4">
    <source>
        <dbReference type="PROSITE-ProRule" id="PRU00335"/>
    </source>
</evidence>
<evidence type="ECO:0000256" key="5">
    <source>
        <dbReference type="SAM" id="MobiDB-lite"/>
    </source>
</evidence>
<keyword evidence="1" id="KW-0805">Transcription regulation</keyword>
<evidence type="ECO:0000256" key="2">
    <source>
        <dbReference type="ARBA" id="ARBA00023125"/>
    </source>
</evidence>
<evidence type="ECO:0000256" key="3">
    <source>
        <dbReference type="ARBA" id="ARBA00023163"/>
    </source>
</evidence>